<dbReference type="NCBIfam" id="NF003816">
    <property type="entry name" value="PRK05406.1-5"/>
    <property type="match status" value="1"/>
</dbReference>
<dbReference type="HAMAP" id="MF_00691">
    <property type="entry name" value="PxpA"/>
    <property type="match status" value="1"/>
</dbReference>
<dbReference type="EMBL" id="JBHSAP010000003">
    <property type="protein sequence ID" value="MFC4075291.1"/>
    <property type="molecule type" value="Genomic_DNA"/>
</dbReference>
<keyword evidence="1" id="KW-0378">Hydrolase</keyword>
<gene>
    <name evidence="1" type="primary">pxpA</name>
    <name evidence="2" type="ORF">ACFOUO_00435</name>
</gene>
<keyword evidence="3" id="KW-1185">Reference proteome</keyword>
<keyword evidence="1" id="KW-0547">Nucleotide-binding</keyword>
<comment type="caution">
    <text evidence="2">The sequence shown here is derived from an EMBL/GenBank/DDBJ whole genome shotgun (WGS) entry which is preliminary data.</text>
</comment>
<protein>
    <recommendedName>
        <fullName evidence="1">5-oxoprolinase subunit A</fullName>
        <shortName evidence="1">5-OPase subunit A</shortName>
        <ecNumber evidence="1">3.5.2.9</ecNumber>
    </recommendedName>
    <alternativeName>
        <fullName evidence="1">5-oxoprolinase (ATP-hydrolyzing) subunit A</fullName>
    </alternativeName>
</protein>
<dbReference type="InterPro" id="IPR011330">
    <property type="entry name" value="Glyco_hydro/deAcase_b/a-brl"/>
</dbReference>
<dbReference type="NCBIfam" id="NF003814">
    <property type="entry name" value="PRK05406.1-3"/>
    <property type="match status" value="1"/>
</dbReference>
<sequence length="255" mass="27079">MKLRIDLNSDLGESFGSYTMGRDEEILEYVSSANIACGYHAGDHNVMQKTVRAAVNKGVGLGAHPGLPDLLGFGRRYIAMEPEDVFNLTLYQVGALAAFATAEGAKLQHVKPHGALFHMASKEEAIAEAIAGAVAAVDKGLILFGLAGSLLVKAGRKEGLPVAEEVFADRTYLPDGTLTPRTLPDAFIHDPGEAAARVVRMLNEGKVRAVDGTDIELRADTVCVHGDDPKAVAFVRHLCGAFEAEGIDVKRVGES</sequence>
<name>A0ABV8J8R9_9BACL</name>
<dbReference type="InterPro" id="IPR005501">
    <property type="entry name" value="LamB/YcsF/PxpA-like"/>
</dbReference>
<proteinExistence type="inferred from homology"/>
<dbReference type="PANTHER" id="PTHR30292">
    <property type="entry name" value="UNCHARACTERIZED PROTEIN YBGL-RELATED"/>
    <property type="match status" value="1"/>
</dbReference>
<comment type="catalytic activity">
    <reaction evidence="1">
        <text>5-oxo-L-proline + ATP + 2 H2O = L-glutamate + ADP + phosphate + H(+)</text>
        <dbReference type="Rhea" id="RHEA:10348"/>
        <dbReference type="ChEBI" id="CHEBI:15377"/>
        <dbReference type="ChEBI" id="CHEBI:15378"/>
        <dbReference type="ChEBI" id="CHEBI:29985"/>
        <dbReference type="ChEBI" id="CHEBI:30616"/>
        <dbReference type="ChEBI" id="CHEBI:43474"/>
        <dbReference type="ChEBI" id="CHEBI:58402"/>
        <dbReference type="ChEBI" id="CHEBI:456216"/>
        <dbReference type="EC" id="3.5.2.9"/>
    </reaction>
</comment>
<evidence type="ECO:0000313" key="3">
    <source>
        <dbReference type="Proteomes" id="UP001595843"/>
    </source>
</evidence>
<dbReference type="Gene3D" id="3.20.20.370">
    <property type="entry name" value="Glycoside hydrolase/deacetylase"/>
    <property type="match status" value="1"/>
</dbReference>
<dbReference type="RefSeq" id="WP_380701068.1">
    <property type="nucleotide sequence ID" value="NZ_JBHSAP010000003.1"/>
</dbReference>
<dbReference type="Pfam" id="PF03746">
    <property type="entry name" value="LamB_YcsF"/>
    <property type="match status" value="1"/>
</dbReference>
<dbReference type="Proteomes" id="UP001595843">
    <property type="component" value="Unassembled WGS sequence"/>
</dbReference>
<reference evidence="3" key="1">
    <citation type="journal article" date="2019" name="Int. J. Syst. Evol. Microbiol.">
        <title>The Global Catalogue of Microorganisms (GCM) 10K type strain sequencing project: providing services to taxonomists for standard genome sequencing and annotation.</title>
        <authorList>
            <consortium name="The Broad Institute Genomics Platform"/>
            <consortium name="The Broad Institute Genome Sequencing Center for Infectious Disease"/>
            <person name="Wu L."/>
            <person name="Ma J."/>
        </authorList>
    </citation>
    <scope>NUCLEOTIDE SEQUENCE [LARGE SCALE GENOMIC DNA]</scope>
    <source>
        <strain evidence="3">IBRC-M 10813</strain>
    </source>
</reference>
<comment type="function">
    <text evidence="1">Catalyzes the cleavage of 5-oxoproline to form L-glutamate coupled to the hydrolysis of ATP to ADP and inorganic phosphate.</text>
</comment>
<dbReference type="SUPFAM" id="SSF88713">
    <property type="entry name" value="Glycoside hydrolase/deacetylase"/>
    <property type="match status" value="1"/>
</dbReference>
<comment type="subunit">
    <text evidence="1">Forms a complex composed of PxpA, PxpB and PxpC.</text>
</comment>
<evidence type="ECO:0000313" key="2">
    <source>
        <dbReference type="EMBL" id="MFC4075291.1"/>
    </source>
</evidence>
<dbReference type="CDD" id="cd10787">
    <property type="entry name" value="LamB_YcsF_like"/>
    <property type="match status" value="1"/>
</dbReference>
<dbReference type="EC" id="3.5.2.9" evidence="1"/>
<accession>A0ABV8J8R9</accession>
<evidence type="ECO:0000256" key="1">
    <source>
        <dbReference type="HAMAP-Rule" id="MF_00691"/>
    </source>
</evidence>
<dbReference type="PANTHER" id="PTHR30292:SF0">
    <property type="entry name" value="5-OXOPROLINASE SUBUNIT A"/>
    <property type="match status" value="1"/>
</dbReference>
<keyword evidence="1" id="KW-0067">ATP-binding</keyword>
<organism evidence="2 3">
    <name type="scientific">Salinithrix halophila</name>
    <dbReference type="NCBI Taxonomy" id="1485204"/>
    <lineage>
        <taxon>Bacteria</taxon>
        <taxon>Bacillati</taxon>
        <taxon>Bacillota</taxon>
        <taxon>Bacilli</taxon>
        <taxon>Bacillales</taxon>
        <taxon>Thermoactinomycetaceae</taxon>
        <taxon>Salinithrix</taxon>
    </lineage>
</organism>
<comment type="similarity">
    <text evidence="1">Belongs to the LamB/PxpA family.</text>
</comment>